<keyword evidence="2" id="KW-0808">Transferase</keyword>
<feature type="domain" description="Pyruvate phosphate dikinase AMP/ATP-binding" evidence="1">
    <location>
        <begin position="435"/>
        <end position="806"/>
    </location>
</feature>
<keyword evidence="2" id="KW-0418">Kinase</keyword>
<dbReference type="SUPFAM" id="SSF56059">
    <property type="entry name" value="Glutathione synthetase ATP-binding domain-like"/>
    <property type="match status" value="1"/>
</dbReference>
<dbReference type="GO" id="GO:0016301">
    <property type="term" value="F:kinase activity"/>
    <property type="evidence" value="ECO:0007669"/>
    <property type="project" value="UniProtKB-KW"/>
</dbReference>
<dbReference type="Gene3D" id="3.30.1490.20">
    <property type="entry name" value="ATP-grasp fold, A domain"/>
    <property type="match status" value="1"/>
</dbReference>
<name>A0A956LX50_UNCEI</name>
<dbReference type="AlphaFoldDB" id="A0A956LX50"/>
<sequence length="989" mass="110878">MAQEVAPHEIPAGRSASTIRELMPFRVREVLLVASEYDSYTLSEDGQLAESLDVEFYQLKLSWAPRLTTVSSAEDALAILRSRPLDLVITKSRIGTMDTVEFCRTARSIQEHLRIVFLADNPLEALRVKEMEPQAGLDQTFVWRGDVRLFLAIVKYIEDRENVQSDSALAGVRTIILIENSVRFYSSYLPLLYTELVKQTSALMADGVNTAQRLRRMKTRAKILLAESFEEGWEIFEKYHQSTLGVITDARFPRGGVNDPEAGLEFVRRVREVDPDMPALVQSTDRSLESAARELGADFLDKHSAHLLDHVRDFLRENLGFGDFVFRLPSGVEVARVSDLAAMPTALRKVPLESVIYHGTRNQFSNWLMARTEFGLASLLRPQRVYEFDSPEDLREHLIRAFERALSDARRGMVVDFSRSTIGSGSGVSRIGSGSMGGKGRGLGFAHALITREADRFQFPDVRVVVPPSWVVGSDVFDEFLDRNHLREIALGEASDEQIARAFLEAELPPSIFEDLRLLANAIPSPLAVRSSSLLEDSHNRPFAGIYHTYMLPNVSSSAPERLERLTAAIKLVFASTFFHAARTYLRDSPYRMEEEKMPVVIQQLMGRRHEDVFYPDVSGVARSYNFYPVLDMEADEGVAAVALGLGRTVVQGERAIRFSPARPQLLPQFSSTEATLENAQREFYALDLRSEEDALHPQIEEEWNLVKLGLDAAERHGTLRHVGSVYSPENDSVSDGLSRPGIRLTTFAPVLKSGRFSLPEILHRLLPLLVRAMSSEVEIEFAMNFEPGPDAPAEFGLLQVRPVSLDQELGGLDLPTVSRGDLLCASDNALGNGRITGICDVIYVKPDGFNRSQTPLIATQVGSLNDRLQAEDRYCLLIGPGRWGTADRWLGIPVEWGQISRARAIVETDLTEVPVTPSEGTHFFQNLISFGIGYFHVHRKNQATHVDYDWLDRMEARSETPYVRHVRLEQPLQVLVDARTRHGIIIKA</sequence>
<gene>
    <name evidence="2" type="ORF">KC729_04640</name>
</gene>
<evidence type="ECO:0000259" key="1">
    <source>
        <dbReference type="Pfam" id="PF01326"/>
    </source>
</evidence>
<dbReference type="EMBL" id="JAGQHR010000087">
    <property type="protein sequence ID" value="MCA9726948.1"/>
    <property type="molecule type" value="Genomic_DNA"/>
</dbReference>
<dbReference type="Gene3D" id="3.40.50.2300">
    <property type="match status" value="2"/>
</dbReference>
<dbReference type="InterPro" id="IPR011006">
    <property type="entry name" value="CheY-like_superfamily"/>
</dbReference>
<accession>A0A956LX50</accession>
<dbReference type="InterPro" id="IPR013815">
    <property type="entry name" value="ATP_grasp_subdomain_1"/>
</dbReference>
<comment type="caution">
    <text evidence="2">The sequence shown here is derived from an EMBL/GenBank/DDBJ whole genome shotgun (WGS) entry which is preliminary data.</text>
</comment>
<reference evidence="2" key="2">
    <citation type="journal article" date="2021" name="Microbiome">
        <title>Successional dynamics and alternative stable states in a saline activated sludge microbial community over 9 years.</title>
        <authorList>
            <person name="Wang Y."/>
            <person name="Ye J."/>
            <person name="Ju F."/>
            <person name="Liu L."/>
            <person name="Boyd J.A."/>
            <person name="Deng Y."/>
            <person name="Parks D.H."/>
            <person name="Jiang X."/>
            <person name="Yin X."/>
            <person name="Woodcroft B.J."/>
            <person name="Tyson G.W."/>
            <person name="Hugenholtz P."/>
            <person name="Polz M.F."/>
            <person name="Zhang T."/>
        </authorList>
    </citation>
    <scope>NUCLEOTIDE SEQUENCE</scope>
    <source>
        <strain evidence="2">HKST-UBA01</strain>
    </source>
</reference>
<protein>
    <submittedName>
        <fullName evidence="2">Histidine kinase</fullName>
    </submittedName>
</protein>
<dbReference type="SUPFAM" id="SSF52172">
    <property type="entry name" value="CheY-like"/>
    <property type="match status" value="2"/>
</dbReference>
<proteinExistence type="predicted"/>
<evidence type="ECO:0000313" key="2">
    <source>
        <dbReference type="EMBL" id="MCA9726948.1"/>
    </source>
</evidence>
<dbReference type="InterPro" id="IPR002192">
    <property type="entry name" value="PPDK_AMP/ATP-bd"/>
</dbReference>
<dbReference type="Pfam" id="PF01326">
    <property type="entry name" value="PPDK_N"/>
    <property type="match status" value="1"/>
</dbReference>
<organism evidence="2 3">
    <name type="scientific">Eiseniibacteriota bacterium</name>
    <dbReference type="NCBI Taxonomy" id="2212470"/>
    <lineage>
        <taxon>Bacteria</taxon>
        <taxon>Candidatus Eiseniibacteriota</taxon>
    </lineage>
</organism>
<reference evidence="2" key="1">
    <citation type="submission" date="2020-04" db="EMBL/GenBank/DDBJ databases">
        <authorList>
            <person name="Zhang T."/>
        </authorList>
    </citation>
    <scope>NUCLEOTIDE SEQUENCE</scope>
    <source>
        <strain evidence="2">HKST-UBA01</strain>
    </source>
</reference>
<dbReference type="GO" id="GO:0005524">
    <property type="term" value="F:ATP binding"/>
    <property type="evidence" value="ECO:0007669"/>
    <property type="project" value="InterPro"/>
</dbReference>
<dbReference type="Proteomes" id="UP000697710">
    <property type="component" value="Unassembled WGS sequence"/>
</dbReference>
<evidence type="ECO:0000313" key="3">
    <source>
        <dbReference type="Proteomes" id="UP000697710"/>
    </source>
</evidence>